<name>A0AAJ0FQP0_9PEZI</name>
<dbReference type="AlphaFoldDB" id="A0AAJ0FQP0"/>
<feature type="region of interest" description="Disordered" evidence="1">
    <location>
        <begin position="1"/>
        <end position="46"/>
    </location>
</feature>
<protein>
    <submittedName>
        <fullName evidence="2">Uncharacterized protein</fullName>
    </submittedName>
</protein>
<feature type="compositionally biased region" description="Basic and acidic residues" evidence="1">
    <location>
        <begin position="35"/>
        <end position="46"/>
    </location>
</feature>
<reference evidence="2" key="1">
    <citation type="submission" date="2023-06" db="EMBL/GenBank/DDBJ databases">
        <title>Genome-scale phylogeny and comparative genomics of the fungal order Sordariales.</title>
        <authorList>
            <consortium name="Lawrence Berkeley National Laboratory"/>
            <person name="Hensen N."/>
            <person name="Bonometti L."/>
            <person name="Westerberg I."/>
            <person name="Brannstrom I.O."/>
            <person name="Guillou S."/>
            <person name="Cros-Aarteil S."/>
            <person name="Calhoun S."/>
            <person name="Haridas S."/>
            <person name="Kuo A."/>
            <person name="Mondo S."/>
            <person name="Pangilinan J."/>
            <person name="Riley R."/>
            <person name="Labutti K."/>
            <person name="Andreopoulos B."/>
            <person name="Lipzen A."/>
            <person name="Chen C."/>
            <person name="Yanf M."/>
            <person name="Daum C."/>
            <person name="Ng V."/>
            <person name="Clum A."/>
            <person name="Steindorff A."/>
            <person name="Ohm R."/>
            <person name="Martin F."/>
            <person name="Silar P."/>
            <person name="Natvig D."/>
            <person name="Lalanne C."/>
            <person name="Gautier V."/>
            <person name="Ament-Velasquez S.L."/>
            <person name="Kruys A."/>
            <person name="Hutchinson M.I."/>
            <person name="Powell A.J."/>
            <person name="Barry K."/>
            <person name="Miller A.N."/>
            <person name="Grigoriev I.V."/>
            <person name="Debuchy R."/>
            <person name="Gladieux P."/>
            <person name="Thoren M.H."/>
            <person name="Johannesson H."/>
        </authorList>
    </citation>
    <scope>NUCLEOTIDE SEQUENCE</scope>
    <source>
        <strain evidence="2">8032-3</strain>
    </source>
</reference>
<keyword evidence="3" id="KW-1185">Reference proteome</keyword>
<dbReference type="RefSeq" id="XP_060287677.1">
    <property type="nucleotide sequence ID" value="XM_060431659.1"/>
</dbReference>
<evidence type="ECO:0000313" key="3">
    <source>
        <dbReference type="Proteomes" id="UP001244011"/>
    </source>
</evidence>
<evidence type="ECO:0000313" key="2">
    <source>
        <dbReference type="EMBL" id="KAK1771464.1"/>
    </source>
</evidence>
<gene>
    <name evidence="2" type="ORF">QBC33DRAFT_591769</name>
</gene>
<accession>A0AAJ0FQP0</accession>
<comment type="caution">
    <text evidence="2">The sequence shown here is derived from an EMBL/GenBank/DDBJ whole genome shotgun (WGS) entry which is preliminary data.</text>
</comment>
<organism evidence="2 3">
    <name type="scientific">Phialemonium atrogriseum</name>
    <dbReference type="NCBI Taxonomy" id="1093897"/>
    <lineage>
        <taxon>Eukaryota</taxon>
        <taxon>Fungi</taxon>
        <taxon>Dikarya</taxon>
        <taxon>Ascomycota</taxon>
        <taxon>Pezizomycotina</taxon>
        <taxon>Sordariomycetes</taxon>
        <taxon>Sordariomycetidae</taxon>
        <taxon>Cephalothecales</taxon>
        <taxon>Cephalothecaceae</taxon>
        <taxon>Phialemonium</taxon>
    </lineage>
</organism>
<dbReference type="GeneID" id="85314846"/>
<evidence type="ECO:0000256" key="1">
    <source>
        <dbReference type="SAM" id="MobiDB-lite"/>
    </source>
</evidence>
<dbReference type="EMBL" id="MU838998">
    <property type="protein sequence ID" value="KAK1771464.1"/>
    <property type="molecule type" value="Genomic_DNA"/>
</dbReference>
<proteinExistence type="predicted"/>
<dbReference type="Proteomes" id="UP001244011">
    <property type="component" value="Unassembled WGS sequence"/>
</dbReference>
<sequence>MSEDELMDLEPHRVGTPSIPSEEHRSTQYSGSQGPRKEAQNTKAKDLGHMAVKDLLERTKALEGRVAKLEWVFKIQVLEKEKEYLLQKREKRDQSLAQCKQEFGRALKNAQALESRNTFKVADNEICKEWADLRYLVRDFVRQNLVRVVAPGATTPEMAAIFQDIVSDPRTFLENPYLAQTLFEAWIWRCLHASVFSEDSPVWASDLGKSFFTGVYGYAAGIAGKSEALQGQLHDWRSRSVAFLSQLSPPNDKLMQRHTADIQKLLQPFRLPDAGQDVWCTFPIMSSACALDLTLRKSRAEFVVWPVRFSDNLQYNKGSMKRRDLFGEPQDLDSQSPMAVDLAVIPGLVKYGSSDGRNYNSYFVLQKMEVVCGLPEPEGVCGLPEPEGVCGVPKPEIVCGNANHQDAQGKKSS</sequence>